<evidence type="ECO:0000313" key="2">
    <source>
        <dbReference type="EMBL" id="THC91211.1"/>
    </source>
</evidence>
<comment type="caution">
    <text evidence="2">The sequence shown here is derived from an EMBL/GenBank/DDBJ whole genome shotgun (WGS) entry which is preliminary data.</text>
</comment>
<dbReference type="EMBL" id="SOSA01000437">
    <property type="protein sequence ID" value="THC91211.1"/>
    <property type="molecule type" value="Genomic_DNA"/>
</dbReference>
<keyword evidence="3" id="KW-1185">Reference proteome</keyword>
<feature type="region of interest" description="Disordered" evidence="1">
    <location>
        <begin position="1"/>
        <end position="31"/>
    </location>
</feature>
<evidence type="ECO:0000313" key="3">
    <source>
        <dbReference type="Proteomes" id="UP000308092"/>
    </source>
</evidence>
<dbReference type="VEuPathDB" id="FungiDB:EYZ11_009337"/>
<proteinExistence type="predicted"/>
<dbReference type="AlphaFoldDB" id="A0A4S3JDL9"/>
<organism evidence="2 3">
    <name type="scientific">Aspergillus tanneri</name>
    <dbReference type="NCBI Taxonomy" id="1220188"/>
    <lineage>
        <taxon>Eukaryota</taxon>
        <taxon>Fungi</taxon>
        <taxon>Dikarya</taxon>
        <taxon>Ascomycota</taxon>
        <taxon>Pezizomycotina</taxon>
        <taxon>Eurotiomycetes</taxon>
        <taxon>Eurotiomycetidae</taxon>
        <taxon>Eurotiales</taxon>
        <taxon>Aspergillaceae</taxon>
        <taxon>Aspergillus</taxon>
        <taxon>Aspergillus subgen. Circumdati</taxon>
    </lineage>
</organism>
<name>A0A4S3JDL9_9EURO</name>
<protein>
    <submittedName>
        <fullName evidence="2">Uncharacterized protein</fullName>
    </submittedName>
</protein>
<dbReference type="Proteomes" id="UP000308092">
    <property type="component" value="Unassembled WGS sequence"/>
</dbReference>
<accession>A0A4S3JDL9</accession>
<reference evidence="2 3" key="1">
    <citation type="submission" date="2019-03" db="EMBL/GenBank/DDBJ databases">
        <title>The genome sequence of a newly discovered highly antifungal drug resistant Aspergillus species, Aspergillus tanneri NIH 1004.</title>
        <authorList>
            <person name="Mounaud S."/>
            <person name="Singh I."/>
            <person name="Joardar V."/>
            <person name="Pakala S."/>
            <person name="Pakala S."/>
            <person name="Venepally P."/>
            <person name="Hoover J."/>
            <person name="Nierman W."/>
            <person name="Chung J."/>
            <person name="Losada L."/>
        </authorList>
    </citation>
    <scope>NUCLEOTIDE SEQUENCE [LARGE SCALE GENOMIC DNA]</scope>
    <source>
        <strain evidence="2 3">NIH1004</strain>
    </source>
</reference>
<sequence length="106" mass="11792">MSAHPTHSLNDDENDINKTNAQNTQTPSHNDHMNAVVWLIIASSRGQLADAVMNPAPTNGPLSPPAERVVVAICARRLNQGETDRIRYVREWRHRPWVVETSASST</sequence>
<gene>
    <name evidence="2" type="ORF">EYZ11_009337</name>
</gene>
<feature type="compositionally biased region" description="Polar residues" evidence="1">
    <location>
        <begin position="17"/>
        <end position="28"/>
    </location>
</feature>
<evidence type="ECO:0000256" key="1">
    <source>
        <dbReference type="SAM" id="MobiDB-lite"/>
    </source>
</evidence>